<feature type="compositionally biased region" description="Low complexity" evidence="1">
    <location>
        <begin position="97"/>
        <end position="109"/>
    </location>
</feature>
<keyword evidence="2" id="KW-0732">Signal</keyword>
<dbReference type="AlphaFoldDB" id="A0A7E4VNQ8"/>
<accession>A0A7E4VNQ8</accession>
<feature type="compositionally biased region" description="Basic and acidic residues" evidence="1">
    <location>
        <begin position="200"/>
        <end position="215"/>
    </location>
</feature>
<feature type="compositionally biased region" description="Basic residues" evidence="1">
    <location>
        <begin position="60"/>
        <end position="72"/>
    </location>
</feature>
<keyword evidence="3" id="KW-1185">Reference proteome</keyword>
<feature type="compositionally biased region" description="Low complexity" evidence="1">
    <location>
        <begin position="418"/>
        <end position="438"/>
    </location>
</feature>
<dbReference type="Proteomes" id="UP000492821">
    <property type="component" value="Unassembled WGS sequence"/>
</dbReference>
<name>A0A7E4VNQ8_PANRE</name>
<evidence type="ECO:0000256" key="1">
    <source>
        <dbReference type="SAM" id="MobiDB-lite"/>
    </source>
</evidence>
<evidence type="ECO:0000256" key="2">
    <source>
        <dbReference type="SAM" id="SignalP"/>
    </source>
</evidence>
<feature type="compositionally biased region" description="Low complexity" evidence="1">
    <location>
        <begin position="449"/>
        <end position="465"/>
    </location>
</feature>
<proteinExistence type="predicted"/>
<feature type="chain" id="PRO_5028958167" evidence="2">
    <location>
        <begin position="19"/>
        <end position="481"/>
    </location>
</feature>
<organism evidence="3 4">
    <name type="scientific">Panagrellus redivivus</name>
    <name type="common">Microworm</name>
    <dbReference type="NCBI Taxonomy" id="6233"/>
    <lineage>
        <taxon>Eukaryota</taxon>
        <taxon>Metazoa</taxon>
        <taxon>Ecdysozoa</taxon>
        <taxon>Nematoda</taxon>
        <taxon>Chromadorea</taxon>
        <taxon>Rhabditida</taxon>
        <taxon>Tylenchina</taxon>
        <taxon>Panagrolaimomorpha</taxon>
        <taxon>Panagrolaimoidea</taxon>
        <taxon>Panagrolaimidae</taxon>
        <taxon>Panagrellus</taxon>
    </lineage>
</organism>
<feature type="compositionally biased region" description="Polar residues" evidence="1">
    <location>
        <begin position="140"/>
        <end position="150"/>
    </location>
</feature>
<reference evidence="3" key="1">
    <citation type="journal article" date="2013" name="Genetics">
        <title>The draft genome and transcriptome of Panagrellus redivivus are shaped by the harsh demands of a free-living lifestyle.</title>
        <authorList>
            <person name="Srinivasan J."/>
            <person name="Dillman A.R."/>
            <person name="Macchietto M.G."/>
            <person name="Heikkinen L."/>
            <person name="Lakso M."/>
            <person name="Fracchia K.M."/>
            <person name="Antoshechkin I."/>
            <person name="Mortazavi A."/>
            <person name="Wong G."/>
            <person name="Sternberg P.W."/>
        </authorList>
    </citation>
    <scope>NUCLEOTIDE SEQUENCE [LARGE SCALE GENOMIC DNA]</scope>
    <source>
        <strain evidence="3">MT8872</strain>
    </source>
</reference>
<feature type="compositionally biased region" description="Basic and acidic residues" evidence="1">
    <location>
        <begin position="115"/>
        <end position="127"/>
    </location>
</feature>
<feature type="compositionally biased region" description="Polar residues" evidence="1">
    <location>
        <begin position="405"/>
        <end position="416"/>
    </location>
</feature>
<feature type="compositionally biased region" description="Low complexity" evidence="1">
    <location>
        <begin position="357"/>
        <end position="404"/>
    </location>
</feature>
<sequence length="481" mass="51362">MAIFLLTIVLTRFALTLCVCLDVFNTTASRKAQTAIKKAKKRKRRLGKTNKYTKSTTSKSKSKSKSSKKKDKKKDEKKSKDDSKKKSEKAKIVRLGVSSRSKSAPSVSKSKSKSLKVEKAPKVEKPKSQSFTKRIKQKLSDITSNSSLRSSAEKVKAKLAPKKPVRRESSSTSIKAASLDKDVSPSFARAKVVSFQPGSFRDHSQSTTQKYEKATTHWIGPPPGSTDGRLYKSDDCPTPNPFKPIKGQEKSHDSNQSSLRSLRKMPDPFIDSKKVSKPLSPTSSKGPPSEGDPAKMSGKLYNPNQVPAAFKTDNADTAKAVSPPSNKERGIVFPLKSGKNDVTAPMNTTRSATNVTSESSIRSSDMISDSSAVSTTAGTSKTTDTTASASKTSDSAASGASKTTNSTAGTSKTADSAPSEASKPTETTTTPKTAPVPTSQTKVTLKDLTVPSPTVAPTPTATDPTQSFNDASISDREPKKA</sequence>
<evidence type="ECO:0000313" key="4">
    <source>
        <dbReference type="WBParaSite" id="Pan_g23166.t1"/>
    </source>
</evidence>
<feature type="compositionally biased region" description="Basic residues" evidence="1">
    <location>
        <begin position="37"/>
        <end position="48"/>
    </location>
</feature>
<feature type="signal peptide" evidence="2">
    <location>
        <begin position="1"/>
        <end position="18"/>
    </location>
</feature>
<protein>
    <submittedName>
        <fullName evidence="4">SRP40_C domain-containing protein</fullName>
    </submittedName>
</protein>
<feature type="compositionally biased region" description="Polar residues" evidence="1">
    <location>
        <begin position="345"/>
        <end position="356"/>
    </location>
</feature>
<reference evidence="4" key="2">
    <citation type="submission" date="2020-10" db="UniProtKB">
        <authorList>
            <consortium name="WormBaseParasite"/>
        </authorList>
    </citation>
    <scope>IDENTIFICATION</scope>
</reference>
<dbReference type="WBParaSite" id="Pan_g23166.t1">
    <property type="protein sequence ID" value="Pan_g23166.t1"/>
    <property type="gene ID" value="Pan_g23166"/>
</dbReference>
<feature type="region of interest" description="Disordered" evidence="1">
    <location>
        <begin position="31"/>
        <end position="481"/>
    </location>
</feature>
<feature type="compositionally biased region" description="Basic and acidic residues" evidence="1">
    <location>
        <begin position="264"/>
        <end position="274"/>
    </location>
</feature>
<feature type="compositionally biased region" description="Basic and acidic residues" evidence="1">
    <location>
        <begin position="73"/>
        <end position="91"/>
    </location>
</feature>
<evidence type="ECO:0000313" key="3">
    <source>
        <dbReference type="Proteomes" id="UP000492821"/>
    </source>
</evidence>